<dbReference type="EMBL" id="JAJAGO010000003">
    <property type="protein sequence ID" value="MCT2589873.1"/>
    <property type="molecule type" value="Genomic_DNA"/>
</dbReference>
<dbReference type="RefSeq" id="WP_260216936.1">
    <property type="nucleotide sequence ID" value="NZ_JAJAGO010000003.1"/>
</dbReference>
<evidence type="ECO:0000256" key="2">
    <source>
        <dbReference type="SAM" id="SignalP"/>
    </source>
</evidence>
<feature type="region of interest" description="Disordered" evidence="1">
    <location>
        <begin position="26"/>
        <end position="100"/>
    </location>
</feature>
<reference evidence="3 4" key="1">
    <citation type="submission" date="2021-10" db="EMBL/GenBank/DDBJ databases">
        <title>Streptomyces gossypii sp. nov., isolated from soil collected from cotton field.</title>
        <authorList>
            <person name="Ge X."/>
            <person name="Chen X."/>
            <person name="Liu W."/>
        </authorList>
    </citation>
    <scope>NUCLEOTIDE SEQUENCE [LARGE SCALE GENOMIC DNA]</scope>
    <source>
        <strain evidence="3 4">N2-109</strain>
    </source>
</reference>
<evidence type="ECO:0000313" key="3">
    <source>
        <dbReference type="EMBL" id="MCT2589873.1"/>
    </source>
</evidence>
<feature type="signal peptide" evidence="2">
    <location>
        <begin position="1"/>
        <end position="26"/>
    </location>
</feature>
<feature type="chain" id="PRO_5046074677" description="Excalibur calcium-binding domain-containing protein" evidence="2">
    <location>
        <begin position="27"/>
        <end position="133"/>
    </location>
</feature>
<sequence>MRLRTAVAAGVLAAVTPLSLSTVATAQGDKDCKDHASQKEAQRTFDADTSDPQNIDTDDDQKACETWPPGPGDPSNAGDGGEAPEGSVDAGAGGASQDPANATLPLAIAAGASLAAAGGVLVVRRHLSSEPDS</sequence>
<accession>A0ABT2JPR8</accession>
<protein>
    <recommendedName>
        <fullName evidence="5">Excalibur calcium-binding domain-containing protein</fullName>
    </recommendedName>
</protein>
<evidence type="ECO:0000256" key="1">
    <source>
        <dbReference type="SAM" id="MobiDB-lite"/>
    </source>
</evidence>
<evidence type="ECO:0000313" key="4">
    <source>
        <dbReference type="Proteomes" id="UP001156389"/>
    </source>
</evidence>
<feature type="compositionally biased region" description="Basic and acidic residues" evidence="1">
    <location>
        <begin position="28"/>
        <end position="46"/>
    </location>
</feature>
<keyword evidence="4" id="KW-1185">Reference proteome</keyword>
<evidence type="ECO:0008006" key="5">
    <source>
        <dbReference type="Google" id="ProtNLM"/>
    </source>
</evidence>
<comment type="caution">
    <text evidence="3">The sequence shown here is derived from an EMBL/GenBank/DDBJ whole genome shotgun (WGS) entry which is preliminary data.</text>
</comment>
<proteinExistence type="predicted"/>
<name>A0ABT2JPR8_9ACTN</name>
<keyword evidence="2" id="KW-0732">Signal</keyword>
<dbReference type="Proteomes" id="UP001156389">
    <property type="component" value="Unassembled WGS sequence"/>
</dbReference>
<organism evidence="3 4">
    <name type="scientific">Streptomyces gossypii</name>
    <dbReference type="NCBI Taxonomy" id="2883101"/>
    <lineage>
        <taxon>Bacteria</taxon>
        <taxon>Bacillati</taxon>
        <taxon>Actinomycetota</taxon>
        <taxon>Actinomycetes</taxon>
        <taxon>Kitasatosporales</taxon>
        <taxon>Streptomycetaceae</taxon>
        <taxon>Streptomyces</taxon>
    </lineage>
</organism>
<gene>
    <name evidence="3" type="ORF">LHJ74_08090</name>
</gene>